<dbReference type="AlphaFoldDB" id="A0A158C8K9"/>
<evidence type="ECO:0000256" key="1">
    <source>
        <dbReference type="ARBA" id="ARBA00004651"/>
    </source>
</evidence>
<keyword evidence="4" id="KW-0769">Symport</keyword>
<name>A0A158C8K9_9BURK</name>
<comment type="subcellular location">
    <subcellularLocation>
        <location evidence="1">Cell membrane</location>
        <topology evidence="1">Multi-pass membrane protein</topology>
    </subcellularLocation>
</comment>
<dbReference type="Proteomes" id="UP000054903">
    <property type="component" value="Unassembled WGS sequence"/>
</dbReference>
<dbReference type="PANTHER" id="PTHR43528">
    <property type="entry name" value="ALPHA-KETOGLUTARATE PERMEASE"/>
    <property type="match status" value="1"/>
</dbReference>
<keyword evidence="3" id="KW-0472">Membrane</keyword>
<reference evidence="5" key="1">
    <citation type="submission" date="2016-01" db="EMBL/GenBank/DDBJ databases">
        <authorList>
            <person name="Peeters C."/>
        </authorList>
    </citation>
    <scope>NUCLEOTIDE SEQUENCE</scope>
    <source>
        <strain evidence="5">LMG 29320</strain>
    </source>
</reference>
<accession>A0A158C8K9</accession>
<dbReference type="STRING" id="1777138.AWB77_03790"/>
<dbReference type="InterPro" id="IPR036259">
    <property type="entry name" value="MFS_trans_sf"/>
</dbReference>
<dbReference type="EMBL" id="FCNX02000009">
    <property type="protein sequence ID" value="SAK78684.1"/>
    <property type="molecule type" value="Genomic_DNA"/>
</dbReference>
<evidence type="ECO:0000256" key="4">
    <source>
        <dbReference type="ARBA" id="ARBA00022847"/>
    </source>
</evidence>
<keyword evidence="3" id="KW-1003">Cell membrane</keyword>
<organism evidence="5 6">
    <name type="scientific">Caballeronia fortuita</name>
    <dbReference type="NCBI Taxonomy" id="1777138"/>
    <lineage>
        <taxon>Bacteria</taxon>
        <taxon>Pseudomonadati</taxon>
        <taxon>Pseudomonadota</taxon>
        <taxon>Betaproteobacteria</taxon>
        <taxon>Burkholderiales</taxon>
        <taxon>Burkholderiaceae</taxon>
        <taxon>Caballeronia</taxon>
    </lineage>
</organism>
<protein>
    <submittedName>
        <fullName evidence="5">General substrate transporter</fullName>
    </submittedName>
</protein>
<dbReference type="SUPFAM" id="SSF103473">
    <property type="entry name" value="MFS general substrate transporter"/>
    <property type="match status" value="1"/>
</dbReference>
<dbReference type="GO" id="GO:0005886">
    <property type="term" value="C:plasma membrane"/>
    <property type="evidence" value="ECO:0007669"/>
    <property type="project" value="UniProtKB-SubCell"/>
</dbReference>
<proteinExistence type="predicted"/>
<evidence type="ECO:0000256" key="3">
    <source>
        <dbReference type="ARBA" id="ARBA00022475"/>
    </source>
</evidence>
<dbReference type="GO" id="GO:0015293">
    <property type="term" value="F:symporter activity"/>
    <property type="evidence" value="ECO:0007669"/>
    <property type="project" value="UniProtKB-KW"/>
</dbReference>
<evidence type="ECO:0000313" key="5">
    <source>
        <dbReference type="EMBL" id="SAK78684.1"/>
    </source>
</evidence>
<keyword evidence="6" id="KW-1185">Reference proteome</keyword>
<dbReference type="InterPro" id="IPR051084">
    <property type="entry name" value="H+-coupled_symporters"/>
</dbReference>
<keyword evidence="2" id="KW-0813">Transport</keyword>
<evidence type="ECO:0000313" key="6">
    <source>
        <dbReference type="Proteomes" id="UP000054903"/>
    </source>
</evidence>
<evidence type="ECO:0000256" key="2">
    <source>
        <dbReference type="ARBA" id="ARBA00022448"/>
    </source>
</evidence>
<dbReference type="PANTHER" id="PTHR43528:SF1">
    <property type="entry name" value="ALPHA-KETOGLUTARATE PERMEASE"/>
    <property type="match status" value="1"/>
</dbReference>
<sequence>MVLMSPIRDAFVAARAFPTRIRYGALAIGFDVSVSRFGGTTPLVTAWLVDAAGNPMMPAYYLMASSVIGVVSVLGLRETAREPLLGSGPRVATKAEAVALALRKLKVVEAGKREREVVAQRKRA</sequence>
<gene>
    <name evidence="5" type="ORF">AWB77_03790</name>
</gene>
<comment type="caution">
    <text evidence="5">The sequence shown here is derived from an EMBL/GenBank/DDBJ whole genome shotgun (WGS) entry which is preliminary data.</text>
</comment>